<reference evidence="1" key="1">
    <citation type="submission" date="2022-04" db="EMBL/GenBank/DDBJ databases">
        <title>Genome of the entomopathogenic fungus Entomophthora muscae.</title>
        <authorList>
            <person name="Elya C."/>
            <person name="Lovett B.R."/>
            <person name="Lee E."/>
            <person name="Macias A.M."/>
            <person name="Hajek A.E."/>
            <person name="De Bivort B.L."/>
            <person name="Kasson M.T."/>
            <person name="De Fine Licht H.H."/>
            <person name="Stajich J.E."/>
        </authorList>
    </citation>
    <scope>NUCLEOTIDE SEQUENCE</scope>
    <source>
        <strain evidence="1">Berkeley</strain>
    </source>
</reference>
<comment type="caution">
    <text evidence="1">The sequence shown here is derived from an EMBL/GenBank/DDBJ whole genome shotgun (WGS) entry which is preliminary data.</text>
</comment>
<evidence type="ECO:0000313" key="1">
    <source>
        <dbReference type="EMBL" id="KAJ9090043.1"/>
    </source>
</evidence>
<evidence type="ECO:0000313" key="2">
    <source>
        <dbReference type="Proteomes" id="UP001165960"/>
    </source>
</evidence>
<dbReference type="Proteomes" id="UP001165960">
    <property type="component" value="Unassembled WGS sequence"/>
</dbReference>
<keyword evidence="2" id="KW-1185">Reference proteome</keyword>
<protein>
    <submittedName>
        <fullName evidence="1">Iqgap- protein</fullName>
    </submittedName>
</protein>
<sequence length="1372" mass="157304">MNGASPKMPQVVAVPDSSEVTGLQGRHRLQNLKPLPVMLDTSNLQAYEYLCHIGEVKEWIEAVIGEEIATITSLDEDLRNGIVLAKLVQRFHPECVKRIFEGERLQYRHSDNINYVFSALNKLGLPDNFKFELTDLYEKKNIPKVIYCLHALSHLLFKRGLAPSINNLVGYLQFTDEQIVTTQKQLDNSGVALPAFKKVRSQLARELNEPLTMSATELDLSSQFKNIQAIQGMIRGLITRRSWLQRDELAEPYVIDVQSRCRGYLTRKHKKEKKLLLKKINISIVQLQAQCKAVAVRSFYHEKIQKARQNSANLPVLQGLCQGALARRKFSSVKTNLKKCVQQQEIHKLQAICRSVLSRQSFKASKDKMNQVAPIVQLLQANARRHLAQKQYLEQKTQVLAQSYKITQFQAIARSFLARKSLEEKKAHFHKNTLAIQQLQALSRKNLVQKVWSGRMQDLRRFSNEIATMQGLAKGLLVRARWTKLLADLSVHEPHITRLQAIARGFLSRKAAATRMEYYQGHEDTVVKIQSAFRAKIAKRAYYEMSMTDDPPVSAMRNFLYLLDDSETDFTSELELEKLRQKVVRTIRENKNTEAELAELDIKIALLVKNRITIDEVVKSSKGLFQSKRSSTFILESGSAGSSSSTSLANIGGAFSLKNLDRDSRNRLKNYQFLFYLLQTQPVYLARLLVFNKSQMGDRAKKFIETVVLTLFNFAQNNREEYLLLRLFRQSIQEEINSVEKIEEFLRGNPVFIQLAVHYNRGAKERKYLRDLLQPIIKPILEDKDLDLETDPVCIYRGVIREEESRTGTKSKRKYNVTKQSALNDPETKAAFIKHLQQLRTITSDVIDAILKSLDTMPYGVRYIAKELKLALTRKFPEEQPSTIIKVVGHLVYYRYINPAITAPELFDVIETVINSIQRKNLAEIAKMLNQVSMGKLFSDENIFLQPLNNFIGFTAEKFARYFQSVTEVDDPNIHFGIDEFMDQVSPRKPTIYISYNEIISLHRLLHDNQEVISPDLEDPIHPILQRLGAPPQLMNFEDRSLGKEIALVLSDPAAPISARREEAQQIFLESKRQVLYVIKIQSGATLLEILTKPVSDEEELKYTHILEKEIERNSLKQSPPQSPSLSEVTSIAEGDTDTLTNDFIANLRRLTLSQLKAHLLKNMETLEAAELVSKENGYQALVNSIARDIRNKHQRRKQRTEEFRKVRQTLAHLNDTSSYYAEQRDSYHSYISTCMANLRTGKTKGRHRARPFSKQYFHAKGLERAGKMPKFGSYKYGADDLYRRGILISIAKFSPSEFGKMSLTISSDEMGVFHVEASLLGIKVPNAKVELRFDELLQSQFENVQSLSLFDDTVKVNVNLLLYLINKKFYT</sequence>
<organism evidence="1 2">
    <name type="scientific">Entomophthora muscae</name>
    <dbReference type="NCBI Taxonomy" id="34485"/>
    <lineage>
        <taxon>Eukaryota</taxon>
        <taxon>Fungi</taxon>
        <taxon>Fungi incertae sedis</taxon>
        <taxon>Zoopagomycota</taxon>
        <taxon>Entomophthoromycotina</taxon>
        <taxon>Entomophthoromycetes</taxon>
        <taxon>Entomophthorales</taxon>
        <taxon>Entomophthoraceae</taxon>
        <taxon>Entomophthora</taxon>
    </lineage>
</organism>
<accession>A0ACC2UT85</accession>
<gene>
    <name evidence="1" type="primary">IQG1_1</name>
    <name evidence="1" type="ORF">DSO57_1006742</name>
</gene>
<name>A0ACC2UT85_9FUNG</name>
<dbReference type="EMBL" id="QTSX02000019">
    <property type="protein sequence ID" value="KAJ9090043.1"/>
    <property type="molecule type" value="Genomic_DNA"/>
</dbReference>
<proteinExistence type="predicted"/>